<evidence type="ECO:0000313" key="2">
    <source>
        <dbReference type="EMBL" id="CAH7670851.1"/>
    </source>
</evidence>
<evidence type="ECO:0000313" key="3">
    <source>
        <dbReference type="Proteomes" id="UP001153365"/>
    </source>
</evidence>
<sequence length="349" mass="39686">MDSCDLPLECSFLDFSIDSDDESPTSSVEDDIVDNHMFSSKFIPFVRTQYQFMYHTKLPSFNSLDEQTLTLADIRIQPGESGSWLARPEHRLSRRKHRPQNLMKLHLSSNDKVSSPRERNSRKLPRIYQQRVNQIDFSPDIVPHSAPILSSTVEREKIHTDRRLSQMAFAQDSPAPIYQPKFSIPCKGKLLLSRSLPASLNALLAKGKTKIGRSKRFSYSSENSLRASCTEYIEKPIPRNSSFVLVIDQPKTETCSVASEPRFSIAEKESMTFKDSADLSTVSDTNTDYKDVEEFSSNSSTFQKEVKKTQSQSQSQIIVMNPEMSTNETVKKELVLNWITHNSNDGQSK</sequence>
<dbReference type="AlphaFoldDB" id="A0AAV0APC6"/>
<dbReference type="Proteomes" id="UP001153365">
    <property type="component" value="Unassembled WGS sequence"/>
</dbReference>
<accession>A0AAV0APC6</accession>
<proteinExistence type="predicted"/>
<name>A0AAV0APC6_PHAPC</name>
<feature type="region of interest" description="Disordered" evidence="1">
    <location>
        <begin position="300"/>
        <end position="324"/>
    </location>
</feature>
<dbReference type="EMBL" id="CALTRL010001076">
    <property type="protein sequence ID" value="CAH7670851.1"/>
    <property type="molecule type" value="Genomic_DNA"/>
</dbReference>
<protein>
    <submittedName>
        <fullName evidence="2">Uncharacterized protein</fullName>
    </submittedName>
</protein>
<organism evidence="2 3">
    <name type="scientific">Phakopsora pachyrhizi</name>
    <name type="common">Asian soybean rust disease fungus</name>
    <dbReference type="NCBI Taxonomy" id="170000"/>
    <lineage>
        <taxon>Eukaryota</taxon>
        <taxon>Fungi</taxon>
        <taxon>Dikarya</taxon>
        <taxon>Basidiomycota</taxon>
        <taxon>Pucciniomycotina</taxon>
        <taxon>Pucciniomycetes</taxon>
        <taxon>Pucciniales</taxon>
        <taxon>Phakopsoraceae</taxon>
        <taxon>Phakopsora</taxon>
    </lineage>
</organism>
<gene>
    <name evidence="2" type="ORF">PPACK8108_LOCUS5593</name>
</gene>
<evidence type="ECO:0000256" key="1">
    <source>
        <dbReference type="SAM" id="MobiDB-lite"/>
    </source>
</evidence>
<comment type="caution">
    <text evidence="2">The sequence shown here is derived from an EMBL/GenBank/DDBJ whole genome shotgun (WGS) entry which is preliminary data.</text>
</comment>
<keyword evidence="3" id="KW-1185">Reference proteome</keyword>
<reference evidence="2" key="1">
    <citation type="submission" date="2022-06" db="EMBL/GenBank/DDBJ databases">
        <authorList>
            <consortium name="SYNGENTA / RWTH Aachen University"/>
        </authorList>
    </citation>
    <scope>NUCLEOTIDE SEQUENCE</scope>
</reference>